<dbReference type="Gene3D" id="3.40.50.1240">
    <property type="entry name" value="Phosphoglycerate mutase-like"/>
    <property type="match status" value="1"/>
</dbReference>
<evidence type="ECO:0000256" key="1">
    <source>
        <dbReference type="SAM" id="SignalP"/>
    </source>
</evidence>
<dbReference type="InterPro" id="IPR029033">
    <property type="entry name" value="His_PPase_superfam"/>
</dbReference>
<reference evidence="3" key="1">
    <citation type="journal article" date="2019" name="Int. J. Syst. Evol. Microbiol.">
        <title>The Global Catalogue of Microorganisms (GCM) 10K type strain sequencing project: providing services to taxonomists for standard genome sequencing and annotation.</title>
        <authorList>
            <consortium name="The Broad Institute Genomics Platform"/>
            <consortium name="The Broad Institute Genome Sequencing Center for Infectious Disease"/>
            <person name="Wu L."/>
            <person name="Ma J."/>
        </authorList>
    </citation>
    <scope>NUCLEOTIDE SEQUENCE [LARGE SCALE GENOMIC DNA]</scope>
    <source>
        <strain evidence="3">KCTC 52042</strain>
    </source>
</reference>
<feature type="chain" id="PRO_5045576469" evidence="1">
    <location>
        <begin position="20"/>
        <end position="177"/>
    </location>
</feature>
<proteinExistence type="predicted"/>
<gene>
    <name evidence="2" type="ORF">ACFSVN_07445</name>
</gene>
<evidence type="ECO:0000313" key="2">
    <source>
        <dbReference type="EMBL" id="MFD2532276.1"/>
    </source>
</evidence>
<dbReference type="CDD" id="cd07067">
    <property type="entry name" value="HP_PGM_like"/>
    <property type="match status" value="1"/>
</dbReference>
<dbReference type="RefSeq" id="WP_390300578.1">
    <property type="nucleotide sequence ID" value="NZ_JBHULI010000024.1"/>
</dbReference>
<dbReference type="SMART" id="SM00855">
    <property type="entry name" value="PGAM"/>
    <property type="match status" value="1"/>
</dbReference>
<keyword evidence="1" id="KW-0732">Signal</keyword>
<dbReference type="SUPFAM" id="SSF53254">
    <property type="entry name" value="Phosphoglycerate mutase-like"/>
    <property type="match status" value="1"/>
</dbReference>
<keyword evidence="3" id="KW-1185">Reference proteome</keyword>
<comment type="caution">
    <text evidence="2">The sequence shown here is derived from an EMBL/GenBank/DDBJ whole genome shotgun (WGS) entry which is preliminary data.</text>
</comment>
<dbReference type="InterPro" id="IPR013078">
    <property type="entry name" value="His_Pase_superF_clade-1"/>
</dbReference>
<dbReference type="EMBL" id="JBHULI010000024">
    <property type="protein sequence ID" value="MFD2532276.1"/>
    <property type="molecule type" value="Genomic_DNA"/>
</dbReference>
<name>A0ABW5JJK6_9BACT</name>
<dbReference type="Pfam" id="PF00300">
    <property type="entry name" value="His_Phos_1"/>
    <property type="match status" value="1"/>
</dbReference>
<organism evidence="2 3">
    <name type="scientific">Gracilimonas halophila</name>
    <dbReference type="NCBI Taxonomy" id="1834464"/>
    <lineage>
        <taxon>Bacteria</taxon>
        <taxon>Pseudomonadati</taxon>
        <taxon>Balneolota</taxon>
        <taxon>Balneolia</taxon>
        <taxon>Balneolales</taxon>
        <taxon>Balneolaceae</taxon>
        <taxon>Gracilimonas</taxon>
    </lineage>
</organism>
<protein>
    <submittedName>
        <fullName evidence="2">SixA phosphatase family protein</fullName>
    </submittedName>
</protein>
<accession>A0ABW5JJK6</accession>
<feature type="signal peptide" evidence="1">
    <location>
        <begin position="1"/>
        <end position="19"/>
    </location>
</feature>
<dbReference type="Proteomes" id="UP001597460">
    <property type="component" value="Unassembled WGS sequence"/>
</dbReference>
<evidence type="ECO:0000313" key="3">
    <source>
        <dbReference type="Proteomes" id="UP001597460"/>
    </source>
</evidence>
<sequence length="177" mass="20019">MKKITCLLLLILFTLPAFAQVNSQTNTETTLIFVRHAEKQDDGTRDPSLTEIGEKRAQKLSELITSSYNVSAIYSTGYKRTQQTAFPTSEVLNLSINEYQLSNPDSLIRSIIELHKGEHVLIVGHSNSTPTLVNAAINENRFEKLDESVYDNIFEVNIDETGETSVNRYTYWTQGKE</sequence>